<keyword evidence="1" id="KW-0677">Repeat</keyword>
<dbReference type="KEGG" id="tbl:TBLA_0D00810"/>
<feature type="repeat" description="RCC1" evidence="2">
    <location>
        <begin position="226"/>
        <end position="278"/>
    </location>
</feature>
<feature type="compositionally biased region" description="Basic residues" evidence="3">
    <location>
        <begin position="1378"/>
        <end position="1389"/>
    </location>
</feature>
<feature type="domain" description="BTB" evidence="4">
    <location>
        <begin position="791"/>
        <end position="856"/>
    </location>
</feature>
<keyword evidence="6" id="KW-1185">Reference proteome</keyword>
<feature type="compositionally biased region" description="Basic and acidic residues" evidence="3">
    <location>
        <begin position="1390"/>
        <end position="1404"/>
    </location>
</feature>
<dbReference type="PROSITE" id="PS50012">
    <property type="entry name" value="RCC1_3"/>
    <property type="match status" value="2"/>
</dbReference>
<dbReference type="SUPFAM" id="SSF54695">
    <property type="entry name" value="POZ domain"/>
    <property type="match status" value="1"/>
</dbReference>
<feature type="region of interest" description="Disordered" evidence="3">
    <location>
        <begin position="1290"/>
        <end position="1426"/>
    </location>
</feature>
<dbReference type="SUPFAM" id="SSF50985">
    <property type="entry name" value="RCC1/BLIP-II"/>
    <property type="match status" value="1"/>
</dbReference>
<dbReference type="RefSeq" id="XP_004180108.1">
    <property type="nucleotide sequence ID" value="XM_004180060.1"/>
</dbReference>
<feature type="compositionally biased region" description="Polar residues" evidence="3">
    <location>
        <begin position="1207"/>
        <end position="1221"/>
    </location>
</feature>
<dbReference type="Pfam" id="PF13540">
    <property type="entry name" value="RCC1_2"/>
    <property type="match status" value="1"/>
</dbReference>
<dbReference type="InterPro" id="IPR051625">
    <property type="entry name" value="Signaling_Regulatory_Domain"/>
</dbReference>
<gene>
    <name evidence="5" type="primary">TBLA0D00810</name>
    <name evidence="5" type="ORF">TBLA_0D00810</name>
</gene>
<evidence type="ECO:0000259" key="4">
    <source>
        <dbReference type="PROSITE" id="PS50097"/>
    </source>
</evidence>
<dbReference type="InterPro" id="IPR009091">
    <property type="entry name" value="RCC1/BLIP-II"/>
</dbReference>
<protein>
    <recommendedName>
        <fullName evidence="4">BTB domain-containing protein</fullName>
    </recommendedName>
</protein>
<accession>I2H2I7</accession>
<evidence type="ECO:0000313" key="5">
    <source>
        <dbReference type="EMBL" id="CCH60589.1"/>
    </source>
</evidence>
<evidence type="ECO:0000256" key="3">
    <source>
        <dbReference type="SAM" id="MobiDB-lite"/>
    </source>
</evidence>
<feature type="compositionally biased region" description="Low complexity" evidence="3">
    <location>
        <begin position="1331"/>
        <end position="1354"/>
    </location>
</feature>
<evidence type="ECO:0000256" key="2">
    <source>
        <dbReference type="PROSITE-ProRule" id="PRU00235"/>
    </source>
</evidence>
<name>I2H2I7_HENB6</name>
<organism evidence="5 6">
    <name type="scientific">Henningerozyma blattae (strain ATCC 34711 / CBS 6284 / DSM 70876 / NBRC 10599 / NRRL Y-10934 / UCD 77-7)</name>
    <name type="common">Yeast</name>
    <name type="synonym">Tetrapisispora blattae</name>
    <dbReference type="NCBI Taxonomy" id="1071380"/>
    <lineage>
        <taxon>Eukaryota</taxon>
        <taxon>Fungi</taxon>
        <taxon>Dikarya</taxon>
        <taxon>Ascomycota</taxon>
        <taxon>Saccharomycotina</taxon>
        <taxon>Saccharomycetes</taxon>
        <taxon>Saccharomycetales</taxon>
        <taxon>Saccharomycetaceae</taxon>
        <taxon>Henningerozyma</taxon>
    </lineage>
</organism>
<dbReference type="STRING" id="1071380.I2H2I7"/>
<dbReference type="OMA" id="RTEWIAN"/>
<dbReference type="InterPro" id="IPR000210">
    <property type="entry name" value="BTB/POZ_dom"/>
</dbReference>
<dbReference type="PROSITE" id="PS50097">
    <property type="entry name" value="BTB"/>
    <property type="match status" value="1"/>
</dbReference>
<dbReference type="Gene3D" id="3.30.710.10">
    <property type="entry name" value="Potassium Channel Kv1.1, Chain A"/>
    <property type="match status" value="2"/>
</dbReference>
<reference evidence="5 6" key="1">
    <citation type="journal article" date="2011" name="Proc. Natl. Acad. Sci. U.S.A.">
        <title>Evolutionary erosion of yeast sex chromosomes by mating-type switching accidents.</title>
        <authorList>
            <person name="Gordon J.L."/>
            <person name="Armisen D."/>
            <person name="Proux-Wera E."/>
            <person name="Oheigeartaigh S.S."/>
            <person name="Byrne K.P."/>
            <person name="Wolfe K.H."/>
        </authorList>
    </citation>
    <scope>NUCLEOTIDE SEQUENCE [LARGE SCALE GENOMIC DNA]</scope>
    <source>
        <strain evidence="6">ATCC 34711 / CBS 6284 / DSM 70876 / NBRC 10599 / NRRL Y-10934 / UCD 77-7</strain>
    </source>
</reference>
<feature type="compositionally biased region" description="Basic and acidic residues" evidence="3">
    <location>
        <begin position="1290"/>
        <end position="1305"/>
    </location>
</feature>
<feature type="repeat" description="RCC1" evidence="2">
    <location>
        <begin position="279"/>
        <end position="342"/>
    </location>
</feature>
<dbReference type="InterPro" id="IPR000408">
    <property type="entry name" value="Reg_chr_condens"/>
</dbReference>
<dbReference type="Proteomes" id="UP000002866">
    <property type="component" value="Chromosome 4"/>
</dbReference>
<dbReference type="OrthoDB" id="1893551at2759"/>
<dbReference type="InterPro" id="IPR011333">
    <property type="entry name" value="SKP1/BTB/POZ_sf"/>
</dbReference>
<dbReference type="PANTHER" id="PTHR22872">
    <property type="entry name" value="BTK-BINDING PROTEIN-RELATED"/>
    <property type="match status" value="1"/>
</dbReference>
<dbReference type="PANTHER" id="PTHR22872:SF2">
    <property type="entry name" value="INHIBITOR OF BRUTON TYROSINE KINASE"/>
    <property type="match status" value="1"/>
</dbReference>
<feature type="region of interest" description="Disordered" evidence="3">
    <location>
        <begin position="1019"/>
        <end position="1061"/>
    </location>
</feature>
<dbReference type="Pfam" id="PF00415">
    <property type="entry name" value="RCC1"/>
    <property type="match status" value="1"/>
</dbReference>
<sequence>MPNKKSINDEKKDIFGRNLSYLLSCTSDIKNLKKSMFILMILKVGYTPLHLLLRDGHLQKAFKIYKIWKDEKEFLSHKYGGHVFNQLDHDGLTPFELYGLELQSKISRFPNYINYEYDDILDSIKPHISWQNNEKFSSLEIKLALFELPLDMHSQRELIQSGGTHILSYGSNFNYQLGTGNKDDRQQLFQLDIECLDRQGEFLSQTKTFSRIKLTRYHSIIVTSDNKIYTCGNNSRGRLGNGSIDTSQPNYLEILDLEESNFQQLSSSDHHTLVLDENGSVYSWGWNAYGQLGYNTGSNKTVKDDFPTNAFSAVPKKISFLDFQDIKFISCSKIHSCAVSKNGTIYLWGLNVGQLGVSKPLHLSPDTEHVGAPGFITRTPVRISLPNIKIEQVLCTEFATFIRASGNILYVYSNYSTKRFKIPLPRAKNFKPRNEFAHFTPVHIPHKVTDMKCQNTYGNNLCFKYECGRIGIINVKAESPAMWSNFKNTLPVSLYWTPNYKFKRCLNFDVGQFGSLILCTLGGSVLTSQGIGKPFEKVFSNKLISGRAVDVSCDSVFGSFSILKSESNSIPILYPKDSINFSFSKYSPLFGITDRGFDLYGPLTFNIIGHKEYLTNKNAIFYPEEEEDSKVALIPKFENEGYRFDATNSLVSQIVNNKSSTFNVIFRSESNEIICSCHQFILSARCKNLVKILKSKGIFTTNDNSLELNFQCSDNDNHWEIVIQNRTEWIANRMFKEFVHFLYTDEKPMGKSWKLLLMLTDDSIHMSKLSHAIRSTYPLENTSSNITSILPDVIIYSKNGHVVAHSFILLSRSQFFSIKLSPPWIKLSKDGMKMIHLEHIEGATKENIQSIVKFLYGFQMNEILEDLKFESTSEIVHYLMALLALSDEFNLEYLKNILECNLDKFINGSTVITIFMNSVFAHSKLLSMNCCFFILTNIGLLFSRTNIELIDKGFSDKAWNLLEKYLITLKNGLTIKNYNQYSPWYNQPNTDWVNLFCSNLKVFNERFIGKDSNFIQVGTESSESRKGSTSRRRSSLLHTSRPSSKDTDNSSSRRSSHTIQDISSGKEIWKQQYTLSGNSNNGLFDDSHDFIEVTKRTRRRYSDRLPPDLKAPQLINIPGKDNSEVLIHSTVEESNRNLPSLLNTKYDTIKNTDIKQPEEGNSKTKVSNFKKLTQKERIKQRQAVEETLIKMKSQEEQSKNKPVWGNSKANHTNRQVSNSRKNVLPSLYDAESLHSIRDSSPVTNTEPIRLSAATIVAKNIPLVERTIKHSSKNLAEDNLNAKVDSINEKEQKLEQQQEVINHDNKNTVSKIINHTNDKKKYKKEKIQGNYKPSNSPPSSKDGNSNNSPDSSKGNKTSRSVSDKNTAKHKEGSFEKKNNIGKKNKSSNKPKIKETLKKELPDKNSNDNSRNGNIVHVHKPSNQQKDDIDPAKEFEKWFALESARIQQQMDQRDHSISNELEAIYSSSQALPDFLIQEEQHRKTKNLKQSSLERNIATITKYTYLI</sequence>
<feature type="compositionally biased region" description="Polar residues" evidence="3">
    <location>
        <begin position="1049"/>
        <end position="1061"/>
    </location>
</feature>
<dbReference type="eggNOG" id="KOG0783">
    <property type="taxonomic scope" value="Eukaryota"/>
</dbReference>
<dbReference type="GeneID" id="14495572"/>
<dbReference type="InParanoid" id="I2H2I7"/>
<evidence type="ECO:0000313" key="6">
    <source>
        <dbReference type="Proteomes" id="UP000002866"/>
    </source>
</evidence>
<evidence type="ECO:0000256" key="1">
    <source>
        <dbReference type="ARBA" id="ARBA00022737"/>
    </source>
</evidence>
<feature type="region of interest" description="Disordered" evidence="3">
    <location>
        <begin position="1193"/>
        <end position="1221"/>
    </location>
</feature>
<dbReference type="Gene3D" id="2.130.10.30">
    <property type="entry name" value="Regulator of chromosome condensation 1/beta-lactamase-inhibitor protein II"/>
    <property type="match status" value="1"/>
</dbReference>
<feature type="compositionally biased region" description="Basic and acidic residues" evidence="3">
    <location>
        <begin position="1360"/>
        <end position="1377"/>
    </location>
</feature>
<dbReference type="HOGENOM" id="CLU_005054_0_0_1"/>
<proteinExistence type="predicted"/>
<dbReference type="EMBL" id="HE806319">
    <property type="protein sequence ID" value="CCH60589.1"/>
    <property type="molecule type" value="Genomic_DNA"/>
</dbReference>